<evidence type="ECO:0000256" key="1">
    <source>
        <dbReference type="SAM" id="MobiDB-lite"/>
    </source>
</evidence>
<reference evidence="2" key="1">
    <citation type="journal article" date="2015" name="Nature">
        <title>Complex archaea that bridge the gap between prokaryotes and eukaryotes.</title>
        <authorList>
            <person name="Spang A."/>
            <person name="Saw J.H."/>
            <person name="Jorgensen S.L."/>
            <person name="Zaremba-Niedzwiedzka K."/>
            <person name="Martijn J."/>
            <person name="Lind A.E."/>
            <person name="van Eijk R."/>
            <person name="Schleper C."/>
            <person name="Guy L."/>
            <person name="Ettema T.J."/>
        </authorList>
    </citation>
    <scope>NUCLEOTIDE SEQUENCE</scope>
</reference>
<gene>
    <name evidence="2" type="ORF">LCGC14_3153790</name>
</gene>
<proteinExistence type="predicted"/>
<dbReference type="AlphaFoldDB" id="A0A0F8VTB7"/>
<organism evidence="2">
    <name type="scientific">marine sediment metagenome</name>
    <dbReference type="NCBI Taxonomy" id="412755"/>
    <lineage>
        <taxon>unclassified sequences</taxon>
        <taxon>metagenomes</taxon>
        <taxon>ecological metagenomes</taxon>
    </lineage>
</organism>
<evidence type="ECO:0000313" key="2">
    <source>
        <dbReference type="EMBL" id="KKK47577.1"/>
    </source>
</evidence>
<feature type="region of interest" description="Disordered" evidence="1">
    <location>
        <begin position="1"/>
        <end position="27"/>
    </location>
</feature>
<dbReference type="EMBL" id="LAZR01069508">
    <property type="protein sequence ID" value="KKK47577.1"/>
    <property type="molecule type" value="Genomic_DNA"/>
</dbReference>
<protein>
    <submittedName>
        <fullName evidence="2">Uncharacterized protein</fullName>
    </submittedName>
</protein>
<name>A0A0F8VTB7_9ZZZZ</name>
<feature type="non-terminal residue" evidence="2">
    <location>
        <position position="1"/>
    </location>
</feature>
<feature type="compositionally biased region" description="Polar residues" evidence="1">
    <location>
        <begin position="9"/>
        <end position="27"/>
    </location>
</feature>
<comment type="caution">
    <text evidence="2">The sequence shown here is derived from an EMBL/GenBank/DDBJ whole genome shotgun (WGS) entry which is preliminary data.</text>
</comment>
<sequence length="335" mass="37355">DADLVPDTADSNAQVHKTEADLQSSDNPNGFSVYEKYHVKGDSFWTYRNVGRKWALNEGGDYSAGAYDRGMPFDFTTVIDAEYLLDDDGKRLYAPFNRQLLPCLTRDEQALDSVGIKVEFSLDGGQTWQVRSGVIGSLSDEAGIYIDELNLGEMLNQEEETISGGTLEDVELNYWTSLCDDKLKGRSFKDGEWKTRVRVTASIQMDQRLVRFSGPSSAGGSPFEHRVAYDLHDSHGIAQRMAASIFVAEGLPADELDTSAWLTASLDRIREANEDMSISGQYLLDRMWLGAFACGDAIEKITGRDYDLSVNYGSRTIYPEIIQIVHLPIQQKTTL</sequence>
<feature type="non-terminal residue" evidence="2">
    <location>
        <position position="335"/>
    </location>
</feature>
<accession>A0A0F8VTB7</accession>